<keyword evidence="8" id="KW-0547">Nucleotide-binding</keyword>
<evidence type="ECO:0000256" key="5">
    <source>
        <dbReference type="ARBA" id="ARBA00022475"/>
    </source>
</evidence>
<evidence type="ECO:0000256" key="12">
    <source>
        <dbReference type="ARBA" id="ARBA00023136"/>
    </source>
</evidence>
<dbReference type="RefSeq" id="WP_091026232.1">
    <property type="nucleotide sequence ID" value="NZ_BKAE01000009.1"/>
</dbReference>
<dbReference type="Proteomes" id="UP000199004">
    <property type="component" value="Unassembled WGS sequence"/>
</dbReference>
<keyword evidence="13" id="KW-0812">Transmembrane</keyword>
<dbReference type="PRINTS" id="PR00344">
    <property type="entry name" value="BCTRLSENSOR"/>
</dbReference>
<accession>A0A1H0I0G6</accession>
<dbReference type="SMART" id="SM00388">
    <property type="entry name" value="HisKA"/>
    <property type="match status" value="1"/>
</dbReference>
<dbReference type="FunFam" id="3.30.565.10:FF:000023">
    <property type="entry name" value="PAS domain-containing sensor histidine kinase"/>
    <property type="match status" value="1"/>
</dbReference>
<dbReference type="CDD" id="cd00082">
    <property type="entry name" value="HisKA"/>
    <property type="match status" value="1"/>
</dbReference>
<evidence type="ECO:0000256" key="8">
    <source>
        <dbReference type="ARBA" id="ARBA00022741"/>
    </source>
</evidence>
<dbReference type="Gene3D" id="1.10.287.130">
    <property type="match status" value="1"/>
</dbReference>
<keyword evidence="11" id="KW-0902">Two-component regulatory system</keyword>
<keyword evidence="5" id="KW-1003">Cell membrane</keyword>
<evidence type="ECO:0000256" key="2">
    <source>
        <dbReference type="ARBA" id="ARBA00004236"/>
    </source>
</evidence>
<keyword evidence="13" id="KW-1133">Transmembrane helix</keyword>
<feature type="transmembrane region" description="Helical" evidence="13">
    <location>
        <begin position="53"/>
        <end position="72"/>
    </location>
</feature>
<organism evidence="15 16">
    <name type="scientific">Nocardioides szechwanensis</name>
    <dbReference type="NCBI Taxonomy" id="1005944"/>
    <lineage>
        <taxon>Bacteria</taxon>
        <taxon>Bacillati</taxon>
        <taxon>Actinomycetota</taxon>
        <taxon>Actinomycetes</taxon>
        <taxon>Propionibacteriales</taxon>
        <taxon>Nocardioidaceae</taxon>
        <taxon>Nocardioides</taxon>
    </lineage>
</organism>
<evidence type="ECO:0000256" key="9">
    <source>
        <dbReference type="ARBA" id="ARBA00022777"/>
    </source>
</evidence>
<evidence type="ECO:0000256" key="7">
    <source>
        <dbReference type="ARBA" id="ARBA00022679"/>
    </source>
</evidence>
<dbReference type="Pfam" id="PF00512">
    <property type="entry name" value="HisKA"/>
    <property type="match status" value="1"/>
</dbReference>
<sequence length="542" mass="57988">MSVREANAGHGDLTAGSWARDRFADPRAAQSVCAALFALDLVLRFAGEAVSGPWPRTGAVIVVALTLVTYVVPWSRIPGWVPVVVALGDLAAMGLSRLDDTGGGTGILMVLPALYLGRYFGRPGVLLTVVGGALLVSLPGLLYFQGDGPNLSRSALSLAVAALASFAMAEAVTRLQLQQRVSAAIIESVDVGLMLLDEHGTYQAMNRRHLDFMHLAFPDGHAGKAGQLGLVYGLDGTTLVPTEEMPTYLAAHSHEFDDVRIWVGDDPVTRRALSVSARVVRDDAGRFAGAALAYKDVTDFMRALEVKDEFVSSVSHELRTPLTSIHGYAMLLLERDDLPAQARAHLEVVVRNTDRLQRLVGDLLHAVQVDEDALHFERVETDLTQVVRQAVLAAEPAARACQITLRVEAPPRLPLKVDPQRIAQVVDNLVSNAVKYTPAGGEVVVQVGIDANRVEIAVSDTGVGIDAADRDRLFTRFFRARQAAEQSIQGVGLGLNITRSIVEGHGGRIDVESEVGRGSTFRVRLPLSGSPDLGPSSPHGTG</sequence>
<dbReference type="GO" id="GO:0000155">
    <property type="term" value="F:phosphorelay sensor kinase activity"/>
    <property type="evidence" value="ECO:0007669"/>
    <property type="project" value="InterPro"/>
</dbReference>
<protein>
    <recommendedName>
        <fullName evidence="4">histidine kinase</fullName>
        <ecNumber evidence="4">2.7.13.3</ecNumber>
    </recommendedName>
</protein>
<evidence type="ECO:0000256" key="10">
    <source>
        <dbReference type="ARBA" id="ARBA00022840"/>
    </source>
</evidence>
<evidence type="ECO:0000256" key="13">
    <source>
        <dbReference type="SAM" id="Phobius"/>
    </source>
</evidence>
<evidence type="ECO:0000256" key="4">
    <source>
        <dbReference type="ARBA" id="ARBA00012438"/>
    </source>
</evidence>
<comment type="subcellular location">
    <subcellularLocation>
        <location evidence="2">Cell membrane</location>
    </subcellularLocation>
    <subcellularLocation>
        <location evidence="3">Membrane raft</location>
        <topology evidence="3">Multi-pass membrane protein</topology>
    </subcellularLocation>
</comment>
<dbReference type="OrthoDB" id="3272969at2"/>
<keyword evidence="9 15" id="KW-0418">Kinase</keyword>
<feature type="domain" description="Histidine kinase" evidence="14">
    <location>
        <begin position="313"/>
        <end position="529"/>
    </location>
</feature>
<evidence type="ECO:0000313" key="16">
    <source>
        <dbReference type="Proteomes" id="UP000199004"/>
    </source>
</evidence>
<dbReference type="InterPro" id="IPR005467">
    <property type="entry name" value="His_kinase_dom"/>
</dbReference>
<dbReference type="SUPFAM" id="SSF55874">
    <property type="entry name" value="ATPase domain of HSP90 chaperone/DNA topoisomerase II/histidine kinase"/>
    <property type="match status" value="1"/>
</dbReference>
<keyword evidence="6" id="KW-0597">Phosphoprotein</keyword>
<dbReference type="AlphaFoldDB" id="A0A1H0I0G6"/>
<evidence type="ECO:0000313" key="15">
    <source>
        <dbReference type="EMBL" id="SDO24893.1"/>
    </source>
</evidence>
<dbReference type="PANTHER" id="PTHR43711">
    <property type="entry name" value="TWO-COMPONENT HISTIDINE KINASE"/>
    <property type="match status" value="1"/>
</dbReference>
<proteinExistence type="predicted"/>
<dbReference type="CDD" id="cd00075">
    <property type="entry name" value="HATPase"/>
    <property type="match status" value="1"/>
</dbReference>
<dbReference type="GO" id="GO:0045121">
    <property type="term" value="C:membrane raft"/>
    <property type="evidence" value="ECO:0007669"/>
    <property type="project" value="UniProtKB-SubCell"/>
</dbReference>
<dbReference type="GO" id="GO:0005524">
    <property type="term" value="F:ATP binding"/>
    <property type="evidence" value="ECO:0007669"/>
    <property type="project" value="UniProtKB-KW"/>
</dbReference>
<dbReference type="Pfam" id="PF02518">
    <property type="entry name" value="HATPase_c"/>
    <property type="match status" value="1"/>
</dbReference>
<dbReference type="EC" id="2.7.13.3" evidence="4"/>
<dbReference type="InterPro" id="IPR036890">
    <property type="entry name" value="HATPase_C_sf"/>
</dbReference>
<evidence type="ECO:0000256" key="11">
    <source>
        <dbReference type="ARBA" id="ARBA00023012"/>
    </source>
</evidence>
<dbReference type="EMBL" id="FNIC01000007">
    <property type="protein sequence ID" value="SDO24893.1"/>
    <property type="molecule type" value="Genomic_DNA"/>
</dbReference>
<dbReference type="STRING" id="1005944.SAMN05192576_3638"/>
<keyword evidence="12 13" id="KW-0472">Membrane</keyword>
<dbReference type="InterPro" id="IPR003594">
    <property type="entry name" value="HATPase_dom"/>
</dbReference>
<keyword evidence="16" id="KW-1185">Reference proteome</keyword>
<evidence type="ECO:0000256" key="6">
    <source>
        <dbReference type="ARBA" id="ARBA00022553"/>
    </source>
</evidence>
<dbReference type="InterPro" id="IPR004358">
    <property type="entry name" value="Sig_transdc_His_kin-like_C"/>
</dbReference>
<dbReference type="FunFam" id="1.10.287.130:FF:000001">
    <property type="entry name" value="Two-component sensor histidine kinase"/>
    <property type="match status" value="1"/>
</dbReference>
<reference evidence="15 16" key="1">
    <citation type="submission" date="2016-10" db="EMBL/GenBank/DDBJ databases">
        <authorList>
            <person name="de Groot N.N."/>
        </authorList>
    </citation>
    <scope>NUCLEOTIDE SEQUENCE [LARGE SCALE GENOMIC DNA]</scope>
    <source>
        <strain evidence="15 16">CGMCC 1.11147</strain>
    </source>
</reference>
<dbReference type="InterPro" id="IPR036097">
    <property type="entry name" value="HisK_dim/P_sf"/>
</dbReference>
<dbReference type="Gene3D" id="3.30.565.10">
    <property type="entry name" value="Histidine kinase-like ATPase, C-terminal domain"/>
    <property type="match status" value="1"/>
</dbReference>
<dbReference type="PROSITE" id="PS50109">
    <property type="entry name" value="HIS_KIN"/>
    <property type="match status" value="1"/>
</dbReference>
<comment type="catalytic activity">
    <reaction evidence="1">
        <text>ATP + protein L-histidine = ADP + protein N-phospho-L-histidine.</text>
        <dbReference type="EC" id="2.7.13.3"/>
    </reaction>
</comment>
<evidence type="ECO:0000259" key="14">
    <source>
        <dbReference type="PROSITE" id="PS50109"/>
    </source>
</evidence>
<evidence type="ECO:0000256" key="3">
    <source>
        <dbReference type="ARBA" id="ARBA00004314"/>
    </source>
</evidence>
<dbReference type="SUPFAM" id="SSF47384">
    <property type="entry name" value="Homodimeric domain of signal transducing histidine kinase"/>
    <property type="match status" value="1"/>
</dbReference>
<feature type="transmembrane region" description="Helical" evidence="13">
    <location>
        <begin position="101"/>
        <end position="117"/>
    </location>
</feature>
<feature type="transmembrane region" description="Helical" evidence="13">
    <location>
        <begin position="124"/>
        <end position="144"/>
    </location>
</feature>
<gene>
    <name evidence="15" type="ORF">SAMN05192576_3638</name>
</gene>
<dbReference type="SMART" id="SM00387">
    <property type="entry name" value="HATPase_c"/>
    <property type="match status" value="1"/>
</dbReference>
<dbReference type="InterPro" id="IPR003661">
    <property type="entry name" value="HisK_dim/P_dom"/>
</dbReference>
<dbReference type="Gene3D" id="3.30.450.20">
    <property type="entry name" value="PAS domain"/>
    <property type="match status" value="1"/>
</dbReference>
<evidence type="ECO:0000256" key="1">
    <source>
        <dbReference type="ARBA" id="ARBA00000085"/>
    </source>
</evidence>
<dbReference type="InterPro" id="IPR050736">
    <property type="entry name" value="Sensor_HK_Regulatory"/>
</dbReference>
<name>A0A1H0I0G6_9ACTN</name>
<keyword evidence="10" id="KW-0067">ATP-binding</keyword>
<keyword evidence="7" id="KW-0808">Transferase</keyword>
<dbReference type="PANTHER" id="PTHR43711:SF1">
    <property type="entry name" value="HISTIDINE KINASE 1"/>
    <property type="match status" value="1"/>
</dbReference>
<dbReference type="GO" id="GO:0005886">
    <property type="term" value="C:plasma membrane"/>
    <property type="evidence" value="ECO:0007669"/>
    <property type="project" value="UniProtKB-SubCell"/>
</dbReference>